<protein>
    <submittedName>
        <fullName evidence="1">Bacteriocin</fullName>
    </submittedName>
</protein>
<accession>A0ABY4RAH3</accession>
<proteinExistence type="predicted"/>
<dbReference type="Proteomes" id="UP001056635">
    <property type="component" value="Chromosome"/>
</dbReference>
<dbReference type="EMBL" id="CP082904">
    <property type="protein sequence ID" value="UQY43705.1"/>
    <property type="molecule type" value="Genomic_DNA"/>
</dbReference>
<name>A0ABY4RAH3_9GAMM</name>
<dbReference type="InterPro" id="IPR010133">
    <property type="entry name" value="Bacteriocin_signal_seq"/>
</dbReference>
<gene>
    <name evidence="1" type="ORF">K6958_17880</name>
</gene>
<sequence>MRQLNDKEMEQVSGGLFGMFDKLGGNIGSAIGKIIDKGTSLGGLVTNATEAGTLLGAGIGKLLDLNVTGAITDIGSGVVSIVSNGISAIKQLFGNKSA</sequence>
<organism evidence="1 2">
    <name type="scientific">Mixta hanseatica</name>
    <dbReference type="NCBI Taxonomy" id="2872648"/>
    <lineage>
        <taxon>Bacteria</taxon>
        <taxon>Pseudomonadati</taxon>
        <taxon>Pseudomonadota</taxon>
        <taxon>Gammaproteobacteria</taxon>
        <taxon>Enterobacterales</taxon>
        <taxon>Erwiniaceae</taxon>
        <taxon>Mixta</taxon>
    </lineage>
</organism>
<evidence type="ECO:0000313" key="1">
    <source>
        <dbReference type="EMBL" id="UQY43705.1"/>
    </source>
</evidence>
<evidence type="ECO:0000313" key="2">
    <source>
        <dbReference type="Proteomes" id="UP001056635"/>
    </source>
</evidence>
<keyword evidence="2" id="KW-1185">Reference proteome</keyword>
<dbReference type="RefSeq" id="WP_249892372.1">
    <property type="nucleotide sequence ID" value="NZ_CP082904.1"/>
</dbReference>
<dbReference type="NCBIfam" id="TIGR01847">
    <property type="entry name" value="bacteriocin_sig"/>
    <property type="match status" value="1"/>
</dbReference>
<reference evidence="1" key="1">
    <citation type="submission" date="2021-09" db="EMBL/GenBank/DDBJ databases">
        <title>First case of bloodstream infection caused by Mixta hanseatica sp. nov., a member of the Erwiniaceae family.</title>
        <authorList>
            <person name="Both A."/>
            <person name="Huang J."/>
            <person name="Wenzel P."/>
            <person name="Aepfelbacher M."/>
            <person name="Rohde H."/>
            <person name="Christner M."/>
            <person name="Hentschke M."/>
        </authorList>
    </citation>
    <scope>NUCLEOTIDE SEQUENCE</scope>
    <source>
        <strain evidence="1">X22927</strain>
    </source>
</reference>